<sequence>MARTKATLKLEKRGRKSTRKPARKPARARSSGPQLDTSEVPGDLALAIAEWRASQLRSVELIDLSSTPDDEIFDDERDTDVVLVYAPPIVPVTRLFLC</sequence>
<name>T0RL71_SAPDV</name>
<dbReference type="InParanoid" id="T0RL71"/>
<evidence type="ECO:0000313" key="2">
    <source>
        <dbReference type="EMBL" id="EQC30687.1"/>
    </source>
</evidence>
<evidence type="ECO:0000313" key="3">
    <source>
        <dbReference type="Proteomes" id="UP000030762"/>
    </source>
</evidence>
<keyword evidence="3" id="KW-1185">Reference proteome</keyword>
<feature type="region of interest" description="Disordered" evidence="1">
    <location>
        <begin position="1"/>
        <end position="39"/>
    </location>
</feature>
<protein>
    <submittedName>
        <fullName evidence="2">Uncharacterized protein</fullName>
    </submittedName>
</protein>
<dbReference type="VEuPathDB" id="FungiDB:SDRG_11740"/>
<dbReference type="RefSeq" id="XP_008616013.1">
    <property type="nucleotide sequence ID" value="XM_008617791.1"/>
</dbReference>
<proteinExistence type="predicted"/>
<gene>
    <name evidence="2" type="ORF">SDRG_11740</name>
</gene>
<organism evidence="2 3">
    <name type="scientific">Saprolegnia diclina (strain VS20)</name>
    <dbReference type="NCBI Taxonomy" id="1156394"/>
    <lineage>
        <taxon>Eukaryota</taxon>
        <taxon>Sar</taxon>
        <taxon>Stramenopiles</taxon>
        <taxon>Oomycota</taxon>
        <taxon>Saprolegniomycetes</taxon>
        <taxon>Saprolegniales</taxon>
        <taxon>Saprolegniaceae</taxon>
        <taxon>Saprolegnia</taxon>
    </lineage>
</organism>
<accession>T0RL71</accession>
<dbReference type="EMBL" id="JH767174">
    <property type="protein sequence ID" value="EQC30687.1"/>
    <property type="molecule type" value="Genomic_DNA"/>
</dbReference>
<feature type="compositionally biased region" description="Basic residues" evidence="1">
    <location>
        <begin position="12"/>
        <end position="27"/>
    </location>
</feature>
<reference evidence="2 3" key="1">
    <citation type="submission" date="2012-04" db="EMBL/GenBank/DDBJ databases">
        <title>The Genome Sequence of Saprolegnia declina VS20.</title>
        <authorList>
            <consortium name="The Broad Institute Genome Sequencing Platform"/>
            <person name="Russ C."/>
            <person name="Nusbaum C."/>
            <person name="Tyler B."/>
            <person name="van West P."/>
            <person name="Dieguez-Uribeondo J."/>
            <person name="de Bruijn I."/>
            <person name="Tripathy S."/>
            <person name="Jiang R."/>
            <person name="Young S.K."/>
            <person name="Zeng Q."/>
            <person name="Gargeya S."/>
            <person name="Fitzgerald M."/>
            <person name="Haas B."/>
            <person name="Abouelleil A."/>
            <person name="Alvarado L."/>
            <person name="Arachchi H.M."/>
            <person name="Berlin A."/>
            <person name="Chapman S.B."/>
            <person name="Goldberg J."/>
            <person name="Griggs A."/>
            <person name="Gujja S."/>
            <person name="Hansen M."/>
            <person name="Howarth C."/>
            <person name="Imamovic A."/>
            <person name="Larimer J."/>
            <person name="McCowen C."/>
            <person name="Montmayeur A."/>
            <person name="Murphy C."/>
            <person name="Neiman D."/>
            <person name="Pearson M."/>
            <person name="Priest M."/>
            <person name="Roberts A."/>
            <person name="Saif S."/>
            <person name="Shea T."/>
            <person name="Sisk P."/>
            <person name="Sykes S."/>
            <person name="Wortman J."/>
            <person name="Nusbaum C."/>
            <person name="Birren B."/>
        </authorList>
    </citation>
    <scope>NUCLEOTIDE SEQUENCE [LARGE SCALE GENOMIC DNA]</scope>
    <source>
        <strain evidence="2 3">VS20</strain>
    </source>
</reference>
<dbReference type="AlphaFoldDB" id="T0RL71"/>
<evidence type="ECO:0000256" key="1">
    <source>
        <dbReference type="SAM" id="MobiDB-lite"/>
    </source>
</evidence>
<dbReference type="GeneID" id="19952467"/>
<dbReference type="Proteomes" id="UP000030762">
    <property type="component" value="Unassembled WGS sequence"/>
</dbReference>